<gene>
    <name evidence="1" type="ORF">MJO28_001538</name>
</gene>
<sequence length="150" mass="15715">MPPSENNNSDSVGKSTRSSHPKLVGPGEFKRGSSKKELPSDHRVSVPNPPGVQDPVPDGDSHRQPSGGSDVPGTSHQEPPLVGAAHTNQCIDFVNRGMESYYRSLTETGGRTSKPTEPSAAVPTTDQNTTPDSGGQPTDPEHSSPASSHL</sequence>
<comment type="caution">
    <text evidence="1">The sequence shown here is derived from an EMBL/GenBank/DDBJ whole genome shotgun (WGS) entry which is preliminary data.</text>
</comment>
<evidence type="ECO:0000313" key="2">
    <source>
        <dbReference type="Proteomes" id="UP001060170"/>
    </source>
</evidence>
<evidence type="ECO:0000313" key="1">
    <source>
        <dbReference type="EMBL" id="KAI7961049.1"/>
    </source>
</evidence>
<organism evidence="1 2">
    <name type="scientific">Puccinia striiformis f. sp. tritici</name>
    <dbReference type="NCBI Taxonomy" id="168172"/>
    <lineage>
        <taxon>Eukaryota</taxon>
        <taxon>Fungi</taxon>
        <taxon>Dikarya</taxon>
        <taxon>Basidiomycota</taxon>
        <taxon>Pucciniomycotina</taxon>
        <taxon>Pucciniomycetes</taxon>
        <taxon>Pucciniales</taxon>
        <taxon>Pucciniaceae</taxon>
        <taxon>Puccinia</taxon>
    </lineage>
</organism>
<proteinExistence type="predicted"/>
<name>A0ACC0ETK1_9BASI</name>
<accession>A0ACC0ETK1</accession>
<dbReference type="Proteomes" id="UP001060170">
    <property type="component" value="Chromosome 2"/>
</dbReference>
<protein>
    <submittedName>
        <fullName evidence="1">Uncharacterized protein</fullName>
    </submittedName>
</protein>
<reference evidence="2" key="2">
    <citation type="journal article" date="2018" name="Mol. Plant Microbe Interact.">
        <title>Genome sequence resources for the wheat stripe rust pathogen (Puccinia striiformis f. sp. tritici) and the barley stripe rust pathogen (Puccinia striiformis f. sp. hordei).</title>
        <authorList>
            <person name="Xia C."/>
            <person name="Wang M."/>
            <person name="Yin C."/>
            <person name="Cornejo O.E."/>
            <person name="Hulbert S.H."/>
            <person name="Chen X."/>
        </authorList>
    </citation>
    <scope>NUCLEOTIDE SEQUENCE [LARGE SCALE GENOMIC DNA]</scope>
    <source>
        <strain evidence="2">93-210</strain>
    </source>
</reference>
<reference evidence="1 2" key="3">
    <citation type="journal article" date="2022" name="Microbiol. Spectr.">
        <title>Folding features and dynamics of 3D genome architecture in plant fungal pathogens.</title>
        <authorList>
            <person name="Xia C."/>
        </authorList>
    </citation>
    <scope>NUCLEOTIDE SEQUENCE [LARGE SCALE GENOMIC DNA]</scope>
    <source>
        <strain evidence="1 2">93-210</strain>
    </source>
</reference>
<reference evidence="2" key="1">
    <citation type="journal article" date="2018" name="BMC Genomics">
        <title>Genomic insights into host adaptation between the wheat stripe rust pathogen (Puccinia striiformis f. sp. tritici) and the barley stripe rust pathogen (Puccinia striiformis f. sp. hordei).</title>
        <authorList>
            <person name="Xia C."/>
            <person name="Wang M."/>
            <person name="Yin C."/>
            <person name="Cornejo O.E."/>
            <person name="Hulbert S.H."/>
            <person name="Chen X."/>
        </authorList>
    </citation>
    <scope>NUCLEOTIDE SEQUENCE [LARGE SCALE GENOMIC DNA]</scope>
    <source>
        <strain evidence="2">93-210</strain>
    </source>
</reference>
<keyword evidence="2" id="KW-1185">Reference proteome</keyword>
<dbReference type="EMBL" id="CM045866">
    <property type="protein sequence ID" value="KAI7961049.1"/>
    <property type="molecule type" value="Genomic_DNA"/>
</dbReference>